<organism evidence="1 2">
    <name type="scientific">Martelella alba</name>
    <dbReference type="NCBI Taxonomy" id="2590451"/>
    <lineage>
        <taxon>Bacteria</taxon>
        <taxon>Pseudomonadati</taxon>
        <taxon>Pseudomonadota</taxon>
        <taxon>Alphaproteobacteria</taxon>
        <taxon>Hyphomicrobiales</taxon>
        <taxon>Aurantimonadaceae</taxon>
        <taxon>Martelella</taxon>
    </lineage>
</organism>
<dbReference type="EMBL" id="VHLG01000001">
    <property type="protein sequence ID" value="TPW33218.1"/>
    <property type="molecule type" value="Genomic_DNA"/>
</dbReference>
<dbReference type="OrthoDB" id="8101354at2"/>
<accession>A0A506UIT9</accession>
<dbReference type="AlphaFoldDB" id="A0A506UIT9"/>
<evidence type="ECO:0000313" key="2">
    <source>
        <dbReference type="Proteomes" id="UP000318801"/>
    </source>
</evidence>
<sequence length="204" mass="22390">MMTELRDKQLAWLNHITEATGLTITEIARAAGLHPSTLTRFRYADKSGHSLTSSTVHKIEMATRVAAYDTGRPKISALLQPEASPFLPSDDGNPLELALRTIAGRSQSVTLWKLETDSLSAIGYPRNMIVAVDADATPRNGDAVCAQRPGFRRQTQDLIFRVYRAPYLLSASDRTAPEAPEIIDNETTLIIGVIVGGFTLRDRN</sequence>
<keyword evidence="2" id="KW-1185">Reference proteome</keyword>
<evidence type="ECO:0008006" key="3">
    <source>
        <dbReference type="Google" id="ProtNLM"/>
    </source>
</evidence>
<name>A0A506UIT9_9HYPH</name>
<dbReference type="SUPFAM" id="SSF51306">
    <property type="entry name" value="LexA/Signal peptidase"/>
    <property type="match status" value="1"/>
</dbReference>
<gene>
    <name evidence="1" type="ORF">FJU08_01240</name>
</gene>
<protein>
    <recommendedName>
        <fullName evidence="3">Peptidase S24/S26A/S26B/S26C domain-containing protein</fullName>
    </recommendedName>
</protein>
<dbReference type="Proteomes" id="UP000318801">
    <property type="component" value="Unassembled WGS sequence"/>
</dbReference>
<proteinExistence type="predicted"/>
<comment type="caution">
    <text evidence="1">The sequence shown here is derived from an EMBL/GenBank/DDBJ whole genome shotgun (WGS) entry which is preliminary data.</text>
</comment>
<reference evidence="1 2" key="1">
    <citation type="submission" date="2019-06" db="EMBL/GenBank/DDBJ databases">
        <authorList>
            <person name="Li M."/>
        </authorList>
    </citation>
    <scope>NUCLEOTIDE SEQUENCE [LARGE SCALE GENOMIC DNA]</scope>
    <source>
        <strain evidence="1 2">BGMRC2036</strain>
    </source>
</reference>
<dbReference type="RefSeq" id="WP_141147156.1">
    <property type="nucleotide sequence ID" value="NZ_VHLG01000001.1"/>
</dbReference>
<evidence type="ECO:0000313" key="1">
    <source>
        <dbReference type="EMBL" id="TPW33218.1"/>
    </source>
</evidence>
<dbReference type="InterPro" id="IPR036286">
    <property type="entry name" value="LexA/Signal_pep-like_sf"/>
</dbReference>